<evidence type="ECO:0000313" key="2">
    <source>
        <dbReference type="EMBL" id="CAI0460800.1"/>
    </source>
</evidence>
<evidence type="ECO:0000313" key="3">
    <source>
        <dbReference type="Proteomes" id="UP001154282"/>
    </source>
</evidence>
<organism evidence="2 3">
    <name type="scientific">Linum tenue</name>
    <dbReference type="NCBI Taxonomy" id="586396"/>
    <lineage>
        <taxon>Eukaryota</taxon>
        <taxon>Viridiplantae</taxon>
        <taxon>Streptophyta</taxon>
        <taxon>Embryophyta</taxon>
        <taxon>Tracheophyta</taxon>
        <taxon>Spermatophyta</taxon>
        <taxon>Magnoliopsida</taxon>
        <taxon>eudicotyledons</taxon>
        <taxon>Gunneridae</taxon>
        <taxon>Pentapetalae</taxon>
        <taxon>rosids</taxon>
        <taxon>fabids</taxon>
        <taxon>Malpighiales</taxon>
        <taxon>Linaceae</taxon>
        <taxon>Linum</taxon>
    </lineage>
</organism>
<dbReference type="InterPro" id="IPR053781">
    <property type="entry name" value="F-box_AtFBL13-like"/>
</dbReference>
<dbReference type="PANTHER" id="PTHR34223:SF51">
    <property type="entry name" value="OS06G0556300 PROTEIN"/>
    <property type="match status" value="1"/>
</dbReference>
<sequence>MLEEIKMPSERRRIFSDGAKFDRLSGLPDEVLHHVLSFLDTKCVVQSSILSNRWRSLWKTVPVLNFDGESFNEHNFKDHVDELLKVYFVNSYRLCRVSILNCPGFGERSDIFAAIFRSISLCDHSIETLDLKRVQFDNMTFGLQSSGFKVLTTLTLSECYLDFSSWNQPLNPFARFPMLKNLALISCSCSLGDNPEDDETMRCLKVVGLQLLILEVDDVFGFDEIKVFAPNLKRYTYKNRIRDFSPMTEVLVNVPSLEHADIKLLGYKGLYDEYKQEANRQYANLFLGMSRAMSLVFQFDTAKNLDSFFMPRVRSSSCDAELMIKEIKMPLERRQIFSDGAKLDRLSVLPDEVLYYVLSFLDTKYVVRSSILSNRWRSLWKMVHVLNFDGESFNEHNFKDHVDQLLKIRSVSSHRLRHVSILNCPGFGERSDIFNALFRSVSLYDQPIENLYLKRVQFDNMAFGLSSFGFKALTILALSECYLDFSSWNQPLNPFSRFPMLKNLALISCSCCLGDDPEEDETMRCLKVVGLQLLSLEVDDVFGFDEIKVFAPNLKRCTYKNEIHDFSPMTEVLFNVPSLEHANIKLLGYMGLDDEYKQEANRQNANLFLGLSRAMSLV</sequence>
<dbReference type="InterPro" id="IPR036047">
    <property type="entry name" value="F-box-like_dom_sf"/>
</dbReference>
<gene>
    <name evidence="2" type="ORF">LITE_LOCUS34644</name>
</gene>
<dbReference type="AlphaFoldDB" id="A0AAV0NQR8"/>
<feature type="domain" description="F-box" evidence="1">
    <location>
        <begin position="343"/>
        <end position="379"/>
    </location>
</feature>
<dbReference type="SUPFAM" id="SSF81383">
    <property type="entry name" value="F-box domain"/>
    <property type="match status" value="2"/>
</dbReference>
<proteinExistence type="predicted"/>
<accession>A0AAV0NQR8</accession>
<dbReference type="CDD" id="cd22160">
    <property type="entry name" value="F-box_AtFBL13-like"/>
    <property type="match status" value="2"/>
</dbReference>
<keyword evidence="3" id="KW-1185">Reference proteome</keyword>
<dbReference type="InterPro" id="IPR032675">
    <property type="entry name" value="LRR_dom_sf"/>
</dbReference>
<feature type="domain" description="F-box" evidence="1">
    <location>
        <begin position="21"/>
        <end position="74"/>
    </location>
</feature>
<dbReference type="PANTHER" id="PTHR34223">
    <property type="entry name" value="OS11G0201299 PROTEIN"/>
    <property type="match status" value="1"/>
</dbReference>
<dbReference type="Pfam" id="PF00646">
    <property type="entry name" value="F-box"/>
    <property type="match status" value="2"/>
</dbReference>
<dbReference type="PROSITE" id="PS50181">
    <property type="entry name" value="FBOX"/>
    <property type="match status" value="2"/>
</dbReference>
<dbReference type="SMART" id="SM00256">
    <property type="entry name" value="FBOX"/>
    <property type="match status" value="2"/>
</dbReference>
<dbReference type="InterPro" id="IPR053197">
    <property type="entry name" value="F-box_SCFL_complex_component"/>
</dbReference>
<dbReference type="SUPFAM" id="SSF52047">
    <property type="entry name" value="RNI-like"/>
    <property type="match status" value="1"/>
</dbReference>
<dbReference type="Gene3D" id="3.80.10.10">
    <property type="entry name" value="Ribonuclease Inhibitor"/>
    <property type="match status" value="1"/>
</dbReference>
<name>A0AAV0NQR8_9ROSI</name>
<protein>
    <recommendedName>
        <fullName evidence="1">F-box domain-containing protein</fullName>
    </recommendedName>
</protein>
<dbReference type="EMBL" id="CAMGYJ010000008">
    <property type="protein sequence ID" value="CAI0460800.1"/>
    <property type="molecule type" value="Genomic_DNA"/>
</dbReference>
<evidence type="ECO:0000259" key="1">
    <source>
        <dbReference type="PROSITE" id="PS50181"/>
    </source>
</evidence>
<dbReference type="InterPro" id="IPR001810">
    <property type="entry name" value="F-box_dom"/>
</dbReference>
<dbReference type="Proteomes" id="UP001154282">
    <property type="component" value="Unassembled WGS sequence"/>
</dbReference>
<reference evidence="2" key="1">
    <citation type="submission" date="2022-08" db="EMBL/GenBank/DDBJ databases">
        <authorList>
            <person name="Gutierrez-Valencia J."/>
        </authorList>
    </citation>
    <scope>NUCLEOTIDE SEQUENCE</scope>
</reference>
<dbReference type="Gene3D" id="1.20.1280.50">
    <property type="match status" value="1"/>
</dbReference>
<comment type="caution">
    <text evidence="2">The sequence shown here is derived from an EMBL/GenBank/DDBJ whole genome shotgun (WGS) entry which is preliminary data.</text>
</comment>